<feature type="domain" description="Alpha-D-phosphohexomutase C-terminal" evidence="8">
    <location>
        <begin position="377"/>
        <end position="439"/>
    </location>
</feature>
<dbReference type="SUPFAM" id="SSF53738">
    <property type="entry name" value="Phosphoglucomutase, first 3 domains"/>
    <property type="match status" value="3"/>
</dbReference>
<protein>
    <submittedName>
        <fullName evidence="12">Phosphoglucosamine mutase</fullName>
        <ecNumber evidence="12">5.4.2.10</ecNumber>
    </submittedName>
</protein>
<dbReference type="InterPro" id="IPR036900">
    <property type="entry name" value="A-D-PHexomutase_C_sf"/>
</dbReference>
<dbReference type="Pfam" id="PF02879">
    <property type="entry name" value="PGM_PMM_II"/>
    <property type="match status" value="1"/>
</dbReference>
<comment type="cofactor">
    <cofactor evidence="1">
        <name>Mg(2+)</name>
        <dbReference type="ChEBI" id="CHEBI:18420"/>
    </cofactor>
</comment>
<dbReference type="InterPro" id="IPR005843">
    <property type="entry name" value="A-D-PHexomutase_C"/>
</dbReference>
<dbReference type="EC" id="5.4.2.10" evidence="12"/>
<dbReference type="EMBL" id="CP002588">
    <property type="protein sequence ID" value="AEA47195.1"/>
    <property type="molecule type" value="Genomic_DNA"/>
</dbReference>
<dbReference type="Gene3D" id="3.30.310.50">
    <property type="entry name" value="Alpha-D-phosphohexomutase, C-terminal domain"/>
    <property type="match status" value="1"/>
</dbReference>
<dbReference type="FunFam" id="3.40.120.10:FF:000003">
    <property type="entry name" value="Phosphoglucosamine mutase"/>
    <property type="match status" value="1"/>
</dbReference>
<accession>F2KMJ8</accession>
<dbReference type="FunFam" id="3.40.120.10:FF:000001">
    <property type="entry name" value="Phosphoglucosamine mutase"/>
    <property type="match status" value="1"/>
</dbReference>
<evidence type="ECO:0000256" key="4">
    <source>
        <dbReference type="ARBA" id="ARBA00022723"/>
    </source>
</evidence>
<evidence type="ECO:0000313" key="12">
    <source>
        <dbReference type="EMBL" id="AEA47195.1"/>
    </source>
</evidence>
<dbReference type="Pfam" id="PF02878">
    <property type="entry name" value="PGM_PMM_I"/>
    <property type="match status" value="1"/>
</dbReference>
<dbReference type="AlphaFoldDB" id="F2KMJ8"/>
<dbReference type="InterPro" id="IPR016055">
    <property type="entry name" value="A-D-PHexomutase_a/b/a-I/II/III"/>
</dbReference>
<dbReference type="InterPro" id="IPR005841">
    <property type="entry name" value="Alpha-D-phosphohexomutase_SF"/>
</dbReference>
<feature type="domain" description="Alpha-D-phosphohexomutase alpha/beta/alpha" evidence="10">
    <location>
        <begin position="157"/>
        <end position="257"/>
    </location>
</feature>
<dbReference type="GO" id="GO:0008966">
    <property type="term" value="F:phosphoglucosamine mutase activity"/>
    <property type="evidence" value="ECO:0007669"/>
    <property type="project" value="UniProtKB-EC"/>
</dbReference>
<dbReference type="OrthoDB" id="10363at2157"/>
<dbReference type="Gene3D" id="3.40.120.10">
    <property type="entry name" value="Alpha-D-Glucose-1,6-Bisphosphate, subunit A, domain 3"/>
    <property type="match status" value="3"/>
</dbReference>
<evidence type="ECO:0000256" key="7">
    <source>
        <dbReference type="RuleBase" id="RU004326"/>
    </source>
</evidence>
<dbReference type="InterPro" id="IPR005844">
    <property type="entry name" value="A-D-PHexomutase_a/b/a-I"/>
</dbReference>
<dbReference type="InterPro" id="IPR005846">
    <property type="entry name" value="A-D-PHexomutase_a/b/a-III"/>
</dbReference>
<dbReference type="PRINTS" id="PR00509">
    <property type="entry name" value="PGMPMM"/>
</dbReference>
<evidence type="ECO:0000259" key="11">
    <source>
        <dbReference type="Pfam" id="PF02880"/>
    </source>
</evidence>
<dbReference type="Proteomes" id="UP000008136">
    <property type="component" value="Chromosome"/>
</dbReference>
<keyword evidence="3" id="KW-0597">Phosphoprotein</keyword>
<keyword evidence="4 7" id="KW-0479">Metal-binding</keyword>
<keyword evidence="5 7" id="KW-0460">Magnesium</keyword>
<dbReference type="Pfam" id="PF02880">
    <property type="entry name" value="PGM_PMM_III"/>
    <property type="match status" value="1"/>
</dbReference>
<evidence type="ECO:0000256" key="3">
    <source>
        <dbReference type="ARBA" id="ARBA00022553"/>
    </source>
</evidence>
<dbReference type="InterPro" id="IPR024086">
    <property type="entry name" value="GlmM_arc-type"/>
</dbReference>
<dbReference type="HOGENOM" id="CLU_016950_7_1_2"/>
<feature type="domain" description="Alpha-D-phosphohexomutase alpha/beta/alpha" evidence="11">
    <location>
        <begin position="263"/>
        <end position="370"/>
    </location>
</feature>
<evidence type="ECO:0000256" key="6">
    <source>
        <dbReference type="ARBA" id="ARBA00023235"/>
    </source>
</evidence>
<comment type="similarity">
    <text evidence="2 7">Belongs to the phosphohexose mutase family.</text>
</comment>
<feature type="domain" description="Alpha-D-phosphohexomutase alpha/beta/alpha" evidence="9">
    <location>
        <begin position="9"/>
        <end position="137"/>
    </location>
</feature>
<evidence type="ECO:0000256" key="5">
    <source>
        <dbReference type="ARBA" id="ARBA00022842"/>
    </source>
</evidence>
<organism evidence="12 13">
    <name type="scientific">Archaeoglobus veneficus (strain DSM 11195 / SNP6)</name>
    <dbReference type="NCBI Taxonomy" id="693661"/>
    <lineage>
        <taxon>Archaea</taxon>
        <taxon>Methanobacteriati</taxon>
        <taxon>Methanobacteriota</taxon>
        <taxon>Archaeoglobi</taxon>
        <taxon>Archaeoglobales</taxon>
        <taxon>Archaeoglobaceae</taxon>
        <taxon>Archaeoglobus</taxon>
    </lineage>
</organism>
<dbReference type="PROSITE" id="PS00710">
    <property type="entry name" value="PGM_PMM"/>
    <property type="match status" value="1"/>
</dbReference>
<keyword evidence="13" id="KW-1185">Reference proteome</keyword>
<dbReference type="CDD" id="cd03087">
    <property type="entry name" value="PGM_like1"/>
    <property type="match status" value="1"/>
</dbReference>
<dbReference type="GeneID" id="10394305"/>
<dbReference type="PANTHER" id="PTHR43771:SF1">
    <property type="entry name" value="PHOSPHOMANNOMUTASE"/>
    <property type="match status" value="1"/>
</dbReference>
<dbReference type="InterPro" id="IPR016066">
    <property type="entry name" value="A-D-PHexomutase_CS"/>
</dbReference>
<sequence length="451" mass="48865">MARIGGAGELFGTDGVRGIANEELTVEMALNLGRVMGTIRSGRIAVGMDARISSHMFKSAVIAGITSTGSDVIDLGLIPTPALQYYVKTNPKITGGIVVTASHNPREYNGIKFIQDDGREFTREMDEESERMYKSKTYRIASWQDVGQVYSEDCKRQYIDGIKDKVSVEEIAGKAFKVVVDCGNGAGCVTTPQLLKELGCTVISINAHPDGRFPARNPEPVEENVEQLKKVVAETNANLGVAHDGDADRATFVDERGQFVSEDVMLALMAKYYVEKNGGGVVVTPVSSSRCVEDAVREAGGEIVYTPVGSPVVAETMLKTKAVFGGEGNGGLIFPEHLLARDGAMSAAKVLELMALEGKPLSELVKDIPRYYTFKTKVPCKDKLKLLNGLKEEFPEASFTDGARIDYEDGWLLIRPSGTEPIARIFAEGKTEKRAKELLELGMSAVKKILG</sequence>
<evidence type="ECO:0000259" key="9">
    <source>
        <dbReference type="Pfam" id="PF02878"/>
    </source>
</evidence>
<evidence type="ECO:0000256" key="2">
    <source>
        <dbReference type="ARBA" id="ARBA00010231"/>
    </source>
</evidence>
<dbReference type="NCBIfam" id="TIGR03990">
    <property type="entry name" value="Arch_GlmM"/>
    <property type="match status" value="1"/>
</dbReference>
<evidence type="ECO:0000259" key="8">
    <source>
        <dbReference type="Pfam" id="PF00408"/>
    </source>
</evidence>
<proteinExistence type="inferred from homology"/>
<dbReference type="InterPro" id="IPR005845">
    <property type="entry name" value="A-D-PHexomutase_a/b/a-II"/>
</dbReference>
<evidence type="ECO:0000259" key="10">
    <source>
        <dbReference type="Pfam" id="PF02879"/>
    </source>
</evidence>
<name>F2KMJ8_ARCVS</name>
<dbReference type="PANTHER" id="PTHR43771">
    <property type="entry name" value="PHOSPHOMANNOMUTASE"/>
    <property type="match status" value="1"/>
</dbReference>
<dbReference type="GO" id="GO:0005975">
    <property type="term" value="P:carbohydrate metabolic process"/>
    <property type="evidence" value="ECO:0007669"/>
    <property type="project" value="InterPro"/>
</dbReference>
<keyword evidence="6 12" id="KW-0413">Isomerase</keyword>
<dbReference type="GO" id="GO:0000287">
    <property type="term" value="F:magnesium ion binding"/>
    <property type="evidence" value="ECO:0007669"/>
    <property type="project" value="InterPro"/>
</dbReference>
<dbReference type="STRING" id="693661.Arcve_1188"/>
<dbReference type="KEGG" id="ave:Arcve_1188"/>
<dbReference type="eggNOG" id="arCOG00767">
    <property type="taxonomic scope" value="Archaea"/>
</dbReference>
<dbReference type="SUPFAM" id="SSF55957">
    <property type="entry name" value="Phosphoglucomutase, C-terminal domain"/>
    <property type="match status" value="1"/>
</dbReference>
<reference evidence="12 13" key="1">
    <citation type="submission" date="2011-03" db="EMBL/GenBank/DDBJ databases">
        <title>The complete genome of Archaeoglobus veneficus SNP6.</title>
        <authorList>
            <consortium name="US DOE Joint Genome Institute (JGI-PGF)"/>
            <person name="Lucas S."/>
            <person name="Copeland A."/>
            <person name="Lapidus A."/>
            <person name="Bruce D."/>
            <person name="Goodwin L."/>
            <person name="Pitluck S."/>
            <person name="Kyrpides N."/>
            <person name="Mavromatis K."/>
            <person name="Pagani I."/>
            <person name="Ivanova N."/>
            <person name="Mikhailova N."/>
            <person name="Lu M."/>
            <person name="Detter J.C."/>
            <person name="Tapia R."/>
            <person name="Han C."/>
            <person name="Land M."/>
            <person name="Hauser L."/>
            <person name="Markowitz V."/>
            <person name="Cheng J.-F."/>
            <person name="Hugenholtz P."/>
            <person name="Woyke T."/>
            <person name="Wu D."/>
            <person name="Spring S."/>
            <person name="Brambilla E."/>
            <person name="Klenk H.-P."/>
            <person name="Eisen J.A."/>
        </authorList>
    </citation>
    <scope>NUCLEOTIDE SEQUENCE [LARGE SCALE GENOMIC DNA]</scope>
    <source>
        <strain>SNP6</strain>
    </source>
</reference>
<gene>
    <name evidence="12" type="ordered locus">Arcve_1188</name>
</gene>
<dbReference type="Pfam" id="PF00408">
    <property type="entry name" value="PGM_PMM_IV"/>
    <property type="match status" value="1"/>
</dbReference>
<evidence type="ECO:0000313" key="13">
    <source>
        <dbReference type="Proteomes" id="UP000008136"/>
    </source>
</evidence>
<dbReference type="RefSeq" id="WP_013683858.1">
    <property type="nucleotide sequence ID" value="NC_015320.1"/>
</dbReference>
<evidence type="ECO:0000256" key="1">
    <source>
        <dbReference type="ARBA" id="ARBA00001946"/>
    </source>
</evidence>